<sequence length="50" mass="5767">MRIKDEEKKCLFNLKIAQPIFYSIQVYTLLKAISNQGIIKVPVTLDNTVQ</sequence>
<name>A0A811T0E5_9EURY</name>
<gene>
    <name evidence="1" type="ORF">KFBDDELM_00111</name>
</gene>
<comment type="caution">
    <text evidence="1">The sequence shown here is derived from an EMBL/GenBank/DDBJ whole genome shotgun (WGS) entry which is preliminary data.</text>
</comment>
<organism evidence="1 2">
    <name type="scientific">Candidatus Argoarchaeum ethanivorans</name>
    <dbReference type="NCBI Taxonomy" id="2608793"/>
    <lineage>
        <taxon>Archaea</taxon>
        <taxon>Methanobacteriati</taxon>
        <taxon>Methanobacteriota</taxon>
        <taxon>Stenosarchaea group</taxon>
        <taxon>Methanomicrobia</taxon>
        <taxon>Methanosarcinales</taxon>
        <taxon>Methanosarcinales incertae sedis</taxon>
        <taxon>GOM Arc I cluster</taxon>
        <taxon>Candidatus Argoarchaeum</taxon>
    </lineage>
</organism>
<dbReference type="Proteomes" id="UP000606624">
    <property type="component" value="Unassembled WGS sequence"/>
</dbReference>
<accession>A0A811T0E5</accession>
<proteinExistence type="predicted"/>
<protein>
    <submittedName>
        <fullName evidence="1">Uncharacterized protein</fullName>
    </submittedName>
</protein>
<evidence type="ECO:0000313" key="1">
    <source>
        <dbReference type="EMBL" id="CAD6490233.1"/>
    </source>
</evidence>
<evidence type="ECO:0000313" key="2">
    <source>
        <dbReference type="Proteomes" id="UP000606624"/>
    </source>
</evidence>
<reference evidence="1" key="1">
    <citation type="submission" date="2020-10" db="EMBL/GenBank/DDBJ databases">
        <authorList>
            <person name="Hahn C.J."/>
            <person name="Laso-Perez R."/>
            <person name="Vulcano F."/>
            <person name="Vaziourakis K.-M."/>
            <person name="Stokke R."/>
            <person name="Steen I.H."/>
            <person name="Teske A."/>
            <person name="Boetius A."/>
            <person name="Liebeke M."/>
            <person name="Amann R."/>
            <person name="Knittel K."/>
        </authorList>
    </citation>
    <scope>NUCLEOTIDE SEQUENCE</scope>
    <source>
        <strain evidence="1">Gfbio:e3339647-f889-4370-9287-4fb5cb688e4c:AG392E03_GoMArc1</strain>
    </source>
</reference>
<dbReference type="AlphaFoldDB" id="A0A811T0E5"/>
<dbReference type="EMBL" id="CAJHIN010000003">
    <property type="protein sequence ID" value="CAD6490233.1"/>
    <property type="molecule type" value="Genomic_DNA"/>
</dbReference>